<accession>A0A7N2R775</accession>
<dbReference type="Pfam" id="PF03478">
    <property type="entry name" value="Beta-prop_KIB1-4"/>
    <property type="match status" value="1"/>
</dbReference>
<name>A0A7N2R775_QUELO</name>
<dbReference type="RefSeq" id="XP_030922723.1">
    <property type="nucleotide sequence ID" value="XM_031066863.1"/>
</dbReference>
<reference evidence="2 3" key="1">
    <citation type="journal article" date="2016" name="G3 (Bethesda)">
        <title>First Draft Assembly and Annotation of the Genome of a California Endemic Oak Quercus lobata Nee (Fagaceae).</title>
        <authorList>
            <person name="Sork V.L."/>
            <person name="Fitz-Gibbon S.T."/>
            <person name="Puiu D."/>
            <person name="Crepeau M."/>
            <person name="Gugger P.F."/>
            <person name="Sherman R."/>
            <person name="Stevens K."/>
            <person name="Langley C.H."/>
            <person name="Pellegrini M."/>
            <person name="Salzberg S.L."/>
        </authorList>
    </citation>
    <scope>NUCLEOTIDE SEQUENCE [LARGE SCALE GENOMIC DNA]</scope>
    <source>
        <strain evidence="2 3">cv. SW786</strain>
    </source>
</reference>
<protein>
    <recommendedName>
        <fullName evidence="1">KIB1-4 beta-propeller domain-containing protein</fullName>
    </recommendedName>
</protein>
<dbReference type="KEGG" id="qlo:115949580"/>
<dbReference type="InParanoid" id="A0A7N2R775"/>
<feature type="domain" description="KIB1-4 beta-propeller" evidence="1">
    <location>
        <begin position="100"/>
        <end position="392"/>
    </location>
</feature>
<dbReference type="OMA" id="RERSIYE"/>
<dbReference type="InterPro" id="IPR005174">
    <property type="entry name" value="KIB1-4_b-propeller"/>
</dbReference>
<organism evidence="2 3">
    <name type="scientific">Quercus lobata</name>
    <name type="common">Valley oak</name>
    <dbReference type="NCBI Taxonomy" id="97700"/>
    <lineage>
        <taxon>Eukaryota</taxon>
        <taxon>Viridiplantae</taxon>
        <taxon>Streptophyta</taxon>
        <taxon>Embryophyta</taxon>
        <taxon>Tracheophyta</taxon>
        <taxon>Spermatophyta</taxon>
        <taxon>Magnoliopsida</taxon>
        <taxon>eudicotyledons</taxon>
        <taxon>Gunneridae</taxon>
        <taxon>Pentapetalae</taxon>
        <taxon>rosids</taxon>
        <taxon>fabids</taxon>
        <taxon>Fagales</taxon>
        <taxon>Fagaceae</taxon>
        <taxon>Quercus</taxon>
    </lineage>
</organism>
<dbReference type="Proteomes" id="UP000594261">
    <property type="component" value="Chromosome 6"/>
</dbReference>
<dbReference type="RefSeq" id="XP_030922722.1">
    <property type="nucleotide sequence ID" value="XM_031066862.1"/>
</dbReference>
<dbReference type="AlphaFoldDB" id="A0A7N2R775"/>
<dbReference type="InterPro" id="IPR051304">
    <property type="entry name" value="SCF_F-box_domain"/>
</dbReference>
<dbReference type="EnsemblPlants" id="QL06p052453:mrna">
    <property type="protein sequence ID" value="QL06p052453:mrna:CDS:2"/>
    <property type="gene ID" value="QL06p052453"/>
</dbReference>
<evidence type="ECO:0000259" key="1">
    <source>
        <dbReference type="Pfam" id="PF03478"/>
    </source>
</evidence>
<dbReference type="OrthoDB" id="638130at2759"/>
<gene>
    <name evidence="2" type="primary">LOC115949580</name>
</gene>
<dbReference type="PANTHER" id="PTHR47123:SF3">
    <property type="entry name" value="DUF295 DOMAIN-CONTAINING PROTEIN"/>
    <property type="match status" value="1"/>
</dbReference>
<evidence type="ECO:0000313" key="3">
    <source>
        <dbReference type="Proteomes" id="UP000594261"/>
    </source>
</evidence>
<evidence type="ECO:0000313" key="2">
    <source>
        <dbReference type="EnsemblPlants" id="QL06p052453:mrna:CDS:2"/>
    </source>
</evidence>
<dbReference type="GeneID" id="115949580"/>
<dbReference type="Gramene" id="QL06p052453:mrna">
    <property type="protein sequence ID" value="QL06p052453:mrna:CDS:2"/>
    <property type="gene ID" value="QL06p052453"/>
</dbReference>
<dbReference type="EMBL" id="LRBV02000006">
    <property type="status" value="NOT_ANNOTATED_CDS"/>
    <property type="molecule type" value="Genomic_DNA"/>
</dbReference>
<reference evidence="2" key="2">
    <citation type="submission" date="2021-01" db="UniProtKB">
        <authorList>
            <consortium name="EnsemblPlants"/>
        </authorList>
    </citation>
    <scope>IDENTIFICATION</scope>
</reference>
<dbReference type="PANTHER" id="PTHR47123">
    <property type="entry name" value="F-BOX PROTEIN SKIP23"/>
    <property type="match status" value="1"/>
</dbReference>
<sequence length="446" mass="50168">MEKPPPSPPPTANSPQWSGLNRDLLEKIAKCIDTRTDVLHFRAVCPTWRSSTPLPPKTSLPPLIKLPFPIGPNPRLNPKRRGHFTLKESTIFSIEPITKISNSYYSTTKTWLIKIEFLTASNEPNTKVLLKEPLSRFAFEGLNQKLPKVLNLLDYKVSEVSKVCGLEFVAVGKNPDEIDFNEMKSIRIRKVVVSDSKKDQDFAIMAVHTGAKLGVWKMGDKKWTNIDDGRERALYDDAVYYKGKFYAVDINGLAISVDSSMKIKKVAHPLPRFGFGHGGQFKYLVKSPDELFLVDKYYDVEREMFEDERVDSDSDSSDFPLYLMVYKLNEEECEWVKVKSLGDLALFVGDDCSFCVSVKDYVGCKANCVYFTEDSFSKGGRDDYPGYDTGLFDLEDGTASPLSAFPGYSKVFWPPPTWLKANSCSSGITAVTSTFNQKLQITGHSP</sequence>
<proteinExistence type="predicted"/>
<keyword evidence="3" id="KW-1185">Reference proteome</keyword>